<dbReference type="RefSeq" id="WP_338204228.1">
    <property type="nucleotide sequence ID" value="NZ_JAEKNR010000203.1"/>
</dbReference>
<evidence type="ECO:0000256" key="1">
    <source>
        <dbReference type="SAM" id="Phobius"/>
    </source>
</evidence>
<evidence type="ECO:0000313" key="2">
    <source>
        <dbReference type="EMBL" id="MBJ7600415.1"/>
    </source>
</evidence>
<comment type="caution">
    <text evidence="2">The sequence shown here is derived from an EMBL/GenBank/DDBJ whole genome shotgun (WGS) entry which is preliminary data.</text>
</comment>
<organism evidence="2 3">
    <name type="scientific">Candidatus Nephthysia bennettiae</name>
    <dbReference type="NCBI Taxonomy" id="3127016"/>
    <lineage>
        <taxon>Bacteria</taxon>
        <taxon>Bacillati</taxon>
        <taxon>Candidatus Dormiibacterota</taxon>
        <taxon>Candidatus Dormibacteria</taxon>
        <taxon>Candidatus Dormibacterales</taxon>
        <taxon>Candidatus Dormibacteraceae</taxon>
        <taxon>Candidatus Nephthysia</taxon>
    </lineage>
</organism>
<reference evidence="2" key="1">
    <citation type="submission" date="2020-10" db="EMBL/GenBank/DDBJ databases">
        <title>Ca. Dormibacterota MAGs.</title>
        <authorList>
            <person name="Montgomery K."/>
        </authorList>
    </citation>
    <scope>NUCLEOTIDE SEQUENCE [LARGE SCALE GENOMIC DNA]</scope>
    <source>
        <strain evidence="2">SC8812_S17_10</strain>
    </source>
</reference>
<dbReference type="PROSITE" id="PS51257">
    <property type="entry name" value="PROKAR_LIPOPROTEIN"/>
    <property type="match status" value="1"/>
</dbReference>
<dbReference type="AlphaFoldDB" id="A0A934K8T0"/>
<keyword evidence="1" id="KW-0812">Transmembrane</keyword>
<sequence length="72" mass="7303">MEQMVRRISAFRTQMVALVGTSLACLVLAAGFAVALGAGPVRLSGVVAVLTFLLIVGVGLYASRLGAPGRSA</sequence>
<gene>
    <name evidence="2" type="ORF">JF922_20375</name>
</gene>
<accession>A0A934K8T0</accession>
<protein>
    <recommendedName>
        <fullName evidence="4">Sensor histidine kinase</fullName>
    </recommendedName>
</protein>
<evidence type="ECO:0000313" key="3">
    <source>
        <dbReference type="Proteomes" id="UP000612893"/>
    </source>
</evidence>
<keyword evidence="1" id="KW-0472">Membrane</keyword>
<evidence type="ECO:0008006" key="4">
    <source>
        <dbReference type="Google" id="ProtNLM"/>
    </source>
</evidence>
<dbReference type="Proteomes" id="UP000612893">
    <property type="component" value="Unassembled WGS sequence"/>
</dbReference>
<proteinExistence type="predicted"/>
<name>A0A934K8T0_9BACT</name>
<keyword evidence="1" id="KW-1133">Transmembrane helix</keyword>
<dbReference type="EMBL" id="JAEKNR010000203">
    <property type="protein sequence ID" value="MBJ7600415.1"/>
    <property type="molecule type" value="Genomic_DNA"/>
</dbReference>
<keyword evidence="3" id="KW-1185">Reference proteome</keyword>
<feature type="transmembrane region" description="Helical" evidence="1">
    <location>
        <begin position="43"/>
        <end position="62"/>
    </location>
</feature>